<dbReference type="PANTHER" id="PTHR38444">
    <property type="entry name" value="ENTEROBACTIN BIOSYNTHESIS PROTEIN YBDZ"/>
    <property type="match status" value="1"/>
</dbReference>
<dbReference type="Pfam" id="PF03621">
    <property type="entry name" value="MbtH"/>
    <property type="match status" value="1"/>
</dbReference>
<dbReference type="KEGG" id="salw:CP975_33780"/>
<accession>A0A5J6HU47</accession>
<reference evidence="2 3" key="1">
    <citation type="submission" date="2017-09" db="EMBL/GenBank/DDBJ databases">
        <authorList>
            <person name="Lee N."/>
            <person name="Cho B.-K."/>
        </authorList>
    </citation>
    <scope>NUCLEOTIDE SEQUENCE [LARGE SCALE GENOMIC DNA]</scope>
    <source>
        <strain evidence="2 3">ATCC 12461</strain>
    </source>
</reference>
<evidence type="ECO:0000259" key="1">
    <source>
        <dbReference type="SMART" id="SM00923"/>
    </source>
</evidence>
<dbReference type="OrthoDB" id="7584480at2"/>
<dbReference type="SUPFAM" id="SSF160582">
    <property type="entry name" value="MbtH-like"/>
    <property type="match status" value="1"/>
</dbReference>
<keyword evidence="3" id="KW-1185">Reference proteome</keyword>
<dbReference type="GO" id="GO:0005829">
    <property type="term" value="C:cytosol"/>
    <property type="evidence" value="ECO:0007669"/>
    <property type="project" value="TreeGrafter"/>
</dbReference>
<protein>
    <submittedName>
        <fullName evidence="2">MbtH family protein</fullName>
    </submittedName>
</protein>
<dbReference type="GO" id="GO:0019290">
    <property type="term" value="P:siderophore biosynthetic process"/>
    <property type="evidence" value="ECO:0007669"/>
    <property type="project" value="TreeGrafter"/>
</dbReference>
<dbReference type="PANTHER" id="PTHR38444:SF1">
    <property type="entry name" value="ENTEROBACTIN BIOSYNTHESIS PROTEIN YBDZ"/>
    <property type="match status" value="1"/>
</dbReference>
<sequence>MRSPFETPADTVGSFLALVNDRHEYSLWPAAADVPAGWSVAYGPADRSDCLELIEGAWADDLIGASHDR</sequence>
<proteinExistence type="predicted"/>
<evidence type="ECO:0000313" key="3">
    <source>
        <dbReference type="Proteomes" id="UP000326553"/>
    </source>
</evidence>
<name>A0A5J6HU47_STRAD</name>
<dbReference type="AlphaFoldDB" id="A0A5J6HU47"/>
<dbReference type="Gene3D" id="3.90.820.10">
    <property type="entry name" value="Structural Genomics, Unknown Function 30-nov-00 1gh9 Mol_id"/>
    <property type="match status" value="1"/>
</dbReference>
<dbReference type="InterPro" id="IPR038020">
    <property type="entry name" value="MbtH-like_sf"/>
</dbReference>
<gene>
    <name evidence="2" type="ORF">CP975_33780</name>
</gene>
<dbReference type="InterPro" id="IPR005153">
    <property type="entry name" value="MbtH-like_dom"/>
</dbReference>
<dbReference type="SMART" id="SM00923">
    <property type="entry name" value="MbtH"/>
    <property type="match status" value="1"/>
</dbReference>
<feature type="domain" description="MbtH-like" evidence="1">
    <location>
        <begin position="3"/>
        <end position="56"/>
    </location>
</feature>
<evidence type="ECO:0000313" key="2">
    <source>
        <dbReference type="EMBL" id="QEV21831.1"/>
    </source>
</evidence>
<dbReference type="RefSeq" id="WP_055532809.1">
    <property type="nucleotide sequence ID" value="NZ_CP023695.1"/>
</dbReference>
<dbReference type="InterPro" id="IPR037407">
    <property type="entry name" value="MLP_fam"/>
</dbReference>
<dbReference type="Proteomes" id="UP000326553">
    <property type="component" value="Chromosome"/>
</dbReference>
<organism evidence="2 3">
    <name type="scientific">Streptomyces alboniger</name>
    <dbReference type="NCBI Taxonomy" id="132473"/>
    <lineage>
        <taxon>Bacteria</taxon>
        <taxon>Bacillati</taxon>
        <taxon>Actinomycetota</taxon>
        <taxon>Actinomycetes</taxon>
        <taxon>Kitasatosporales</taxon>
        <taxon>Streptomycetaceae</taxon>
        <taxon>Streptomyces</taxon>
        <taxon>Streptomyces aurantiacus group</taxon>
    </lineage>
</organism>
<dbReference type="EMBL" id="CP023695">
    <property type="protein sequence ID" value="QEV21831.1"/>
    <property type="molecule type" value="Genomic_DNA"/>
</dbReference>